<feature type="region of interest" description="Disordered" evidence="6">
    <location>
        <begin position="1"/>
        <end position="26"/>
    </location>
</feature>
<dbReference type="GO" id="GO:0016887">
    <property type="term" value="F:ATP hydrolysis activity"/>
    <property type="evidence" value="ECO:0007669"/>
    <property type="project" value="TreeGrafter"/>
</dbReference>
<organism evidence="9 10">
    <name type="scientific">Laccaria amethystina LaAM-08-1</name>
    <dbReference type="NCBI Taxonomy" id="1095629"/>
    <lineage>
        <taxon>Eukaryota</taxon>
        <taxon>Fungi</taxon>
        <taxon>Dikarya</taxon>
        <taxon>Basidiomycota</taxon>
        <taxon>Agaricomycotina</taxon>
        <taxon>Agaricomycetes</taxon>
        <taxon>Agaricomycetidae</taxon>
        <taxon>Agaricales</taxon>
        <taxon>Agaricineae</taxon>
        <taxon>Hydnangiaceae</taxon>
        <taxon>Laccaria</taxon>
    </lineage>
</organism>
<feature type="region of interest" description="Disordered" evidence="6">
    <location>
        <begin position="653"/>
        <end position="675"/>
    </location>
</feature>
<dbReference type="GO" id="GO:0140658">
    <property type="term" value="F:ATP-dependent chromatin remodeler activity"/>
    <property type="evidence" value="ECO:0007669"/>
    <property type="project" value="TreeGrafter"/>
</dbReference>
<feature type="compositionally biased region" description="Acidic residues" evidence="6">
    <location>
        <begin position="163"/>
        <end position="194"/>
    </location>
</feature>
<dbReference type="CDD" id="cd18793">
    <property type="entry name" value="SF2_C_SNF"/>
    <property type="match status" value="1"/>
</dbReference>
<dbReference type="InterPro" id="IPR001650">
    <property type="entry name" value="Helicase_C-like"/>
</dbReference>
<evidence type="ECO:0000256" key="2">
    <source>
        <dbReference type="ARBA" id="ARBA00022741"/>
    </source>
</evidence>
<dbReference type="PROSITE" id="PS51192">
    <property type="entry name" value="HELICASE_ATP_BIND_1"/>
    <property type="match status" value="1"/>
</dbReference>
<feature type="domain" description="Helicase ATP-binding" evidence="7">
    <location>
        <begin position="871"/>
        <end position="1048"/>
    </location>
</feature>
<dbReference type="Gene3D" id="3.40.50.10810">
    <property type="entry name" value="Tandem AAA-ATPase domain"/>
    <property type="match status" value="1"/>
</dbReference>
<dbReference type="SUPFAM" id="SSF52540">
    <property type="entry name" value="P-loop containing nucleoside triphosphate hydrolases"/>
    <property type="match status" value="2"/>
</dbReference>
<feature type="region of interest" description="Disordered" evidence="6">
    <location>
        <begin position="222"/>
        <end position="256"/>
    </location>
</feature>
<feature type="region of interest" description="Disordered" evidence="6">
    <location>
        <begin position="1427"/>
        <end position="1525"/>
    </location>
</feature>
<sequence>MSRPSAGSEHGNEYVDDFGPGAMSKATSSRQGFFIVPPTLPPSEREQYKPVTETSLKTEFYPIVDEVIGEYREGNNLYYFARYGGGIAHKFLGKPFKRDFSELVDEYKRKEQAGLLGPFDPSATYIHPLSRVKMRISIRNNRATVNISSARSVRSNSRQEVISDSEEDLENDEFSDQDEHSDAEEGETDEEDADSVNIVRTRSSRTAAKKTYLPFSPKKTRSQKFLTVEDSDSEETSGTGEDKAERPARVGARRSTRVKKPVVINLESDDYNSDANDSDEFSLGPKRRPQAQSATKTTRRPKQSQPAAYGYFRDVTTLEYSDDEDNTTLRNHRNICEKCHLAPGHVLLKRLAKKSKSKGKKRKRGTDDEFEESDDEVRYTALGGWVQCLRCPVAAHWQCLAGTQRDEILKAAKERDSQAASSSEMKDLPKRVELITQQTTEFICVACTRGGICMGCKEVALQPRVSMPVKTGKEENGDIPMLDEPGETFKTGPGDGHQISDELLFRCFTCKRLAHYRHLPTPIALSHEASISEIAVHYQSAKSWLCADCSSYRYGLDKIIAWRPYPPNAVEAFRPIGQPPHYKEQLPREYLVKWLARSYRRTEWVPHMWLVSTNPSKLRNFLTSGPKVELLEEVPKPNAAIMEEASPVFEITPDSRASSPKPGNHTTKQILDSLPDAEERIPPAWKIIDRVLDVVLWFPKDAQKQKKQSRQNKPRKGLILSDSELESSGEKIEAERSLIFDHGEEPPANLTATVAEWESQHNRPLNKDDISHVVWAFVKWDDLTYDEATWDAPPRAHETGYDSFVVAFNRFVDSRSIIVPKLNRMHTKDFDTREKGGYKKHILKDASDLELGQDPRLKLMPFQVDGFNWLCNNWWNLQHCILADDMGLGKTVQIATFLGSIIGRWNALPALVVVPNSTITNWVRELERWAPKLRVVPFYGDKKARDVIKEFELYHKVFSKHNTNAKFHVLVTTYEALIGAKDFTSVFKHQPRWEILVVDEGQRLKSDSSLLFKKLNELNTVHRIILTGTPLNNNMRELFNLMNFLDPVEWHDLESLEKQHEVLDEDLVKQLHNRLRPYFLRRIKSEVLQLPPKNEVIIPVSMAPLQKEVYRSILSHNLDLLKGLAQPKFGGAMTKGRLNNILMHLRKCLQHPYLYAEDIEPRGLPPQETHEKLIDGSAKLRFLKALLPKLKERGHRVLLFSQFVIGLNVIEDFLQGEGYKFLRLDGGTKGSERQKGMDEFNRPGSDYFIYLLTTRAGGVGINLHTADTVIIFDPDFNPHQDLQAIARAYRFGQKKTCLVFKLMVKDSAEERIMQIGKKKLILDHLIVQKMDDDEEGGGDDVQSILTFGAQALFELEQDSRDIIYTDNDIDKLIERTEKESEEQETPKEGGLSFSFAKIWAADKDSLEEVDDDDQVDSWAQTLQRITAEREKEQSKETAFSGRGARRRAADVAKTKMLMEEIPGKSKSAPNSLSGGSAYFGSDADSDMESSDDAKTDALDEDFKMDSSKPKETKLSTLSPPVNGYSSRNTGGDDIVHCGLCGGQHGQEQCLMTDKSENLAEYREMLILHADDEPWQERNLAVRAIDEILNTRGHLSLIAGQPLHALPKSSILPPVKKPKYPAQITQISQPSTSHTPFSQSTDPIKHTTSNKHPQPQHNPQPGPSSAASSSLSKSTGSKAVEGLKKKSKTPSVLCPVCHQTPLHLLKDCPLVLEGSKSLSNQIKRLEDDHNPAAAGTLQILRKILAKQIKKEAGESVS</sequence>
<feature type="region of interest" description="Disordered" evidence="6">
    <location>
        <begin position="1606"/>
        <end position="1684"/>
    </location>
</feature>
<accession>A0A0C9YHJ9</accession>
<dbReference type="InterPro" id="IPR027417">
    <property type="entry name" value="P-loop_NTPase"/>
</dbReference>
<dbReference type="InterPro" id="IPR016197">
    <property type="entry name" value="Chromo-like_dom_sf"/>
</dbReference>
<evidence type="ECO:0000313" key="9">
    <source>
        <dbReference type="EMBL" id="KIK07468.1"/>
    </source>
</evidence>
<evidence type="ECO:0000259" key="7">
    <source>
        <dbReference type="PROSITE" id="PS51192"/>
    </source>
</evidence>
<feature type="region of interest" description="Disordered" evidence="6">
    <location>
        <begin position="149"/>
        <end position="204"/>
    </location>
</feature>
<comment type="subcellular location">
    <subcellularLocation>
        <location evidence="1">Nucleus</location>
    </subcellularLocation>
</comment>
<evidence type="ECO:0000256" key="3">
    <source>
        <dbReference type="ARBA" id="ARBA00022801"/>
    </source>
</evidence>
<dbReference type="SMART" id="SM00490">
    <property type="entry name" value="HELICc"/>
    <property type="match status" value="1"/>
</dbReference>
<dbReference type="InterPro" id="IPR038718">
    <property type="entry name" value="SNF2-like_sf"/>
</dbReference>
<dbReference type="GO" id="GO:0042393">
    <property type="term" value="F:histone binding"/>
    <property type="evidence" value="ECO:0007669"/>
    <property type="project" value="TreeGrafter"/>
</dbReference>
<evidence type="ECO:0000256" key="5">
    <source>
        <dbReference type="ARBA" id="ARBA00023242"/>
    </source>
</evidence>
<protein>
    <recommendedName>
        <fullName evidence="11">Chromatin remodeling factor mit1</fullName>
    </recommendedName>
</protein>
<feature type="compositionally biased region" description="Basic residues" evidence="6">
    <location>
        <begin position="705"/>
        <end position="716"/>
    </location>
</feature>
<keyword evidence="10" id="KW-1185">Reference proteome</keyword>
<dbReference type="HOGENOM" id="CLU_001508_2_0_1"/>
<gene>
    <name evidence="9" type="ORF">K443DRAFT_673382</name>
</gene>
<dbReference type="InterPro" id="IPR056616">
    <property type="entry name" value="Chromo_MIT1"/>
</dbReference>
<dbReference type="GO" id="GO:0000785">
    <property type="term" value="C:chromatin"/>
    <property type="evidence" value="ECO:0007669"/>
    <property type="project" value="TreeGrafter"/>
</dbReference>
<dbReference type="Pfam" id="PF23615">
    <property type="entry name" value="Chromo_MIT1"/>
    <property type="match status" value="1"/>
</dbReference>
<evidence type="ECO:0000259" key="8">
    <source>
        <dbReference type="PROSITE" id="PS51194"/>
    </source>
</evidence>
<feature type="compositionally biased region" description="Polar residues" evidence="6">
    <location>
        <begin position="149"/>
        <end position="162"/>
    </location>
</feature>
<dbReference type="InterPro" id="IPR049730">
    <property type="entry name" value="SNF2/RAD54-like_C"/>
</dbReference>
<proteinExistence type="predicted"/>
<feature type="compositionally biased region" description="Polar residues" evidence="6">
    <location>
        <begin position="1514"/>
        <end position="1525"/>
    </location>
</feature>
<dbReference type="EMBL" id="KN838547">
    <property type="protein sequence ID" value="KIK07468.1"/>
    <property type="molecule type" value="Genomic_DNA"/>
</dbReference>
<dbReference type="PANTHER" id="PTHR45623:SF17">
    <property type="entry name" value="CHROMODOMAIN-HELICASE-DNA-BINDING PROTEIN 3-RELATED"/>
    <property type="match status" value="1"/>
</dbReference>
<dbReference type="GO" id="GO:0005634">
    <property type="term" value="C:nucleus"/>
    <property type="evidence" value="ECO:0007669"/>
    <property type="project" value="UniProtKB-SubCell"/>
</dbReference>
<feature type="compositionally biased region" description="Basic and acidic residues" evidence="6">
    <location>
        <begin position="1491"/>
        <end position="1513"/>
    </location>
</feature>
<keyword evidence="4" id="KW-0067">ATP-binding</keyword>
<dbReference type="Gene3D" id="3.40.50.300">
    <property type="entry name" value="P-loop containing nucleotide triphosphate hydrolases"/>
    <property type="match status" value="1"/>
</dbReference>
<feature type="region of interest" description="Disordered" evidence="6">
    <location>
        <begin position="352"/>
        <end position="373"/>
    </location>
</feature>
<dbReference type="GO" id="GO:0003682">
    <property type="term" value="F:chromatin binding"/>
    <property type="evidence" value="ECO:0007669"/>
    <property type="project" value="TreeGrafter"/>
</dbReference>
<dbReference type="STRING" id="1095629.A0A0C9YHJ9"/>
<dbReference type="Pfam" id="PF00271">
    <property type="entry name" value="Helicase_C"/>
    <property type="match status" value="1"/>
</dbReference>
<feature type="domain" description="Helicase C-terminal" evidence="8">
    <location>
        <begin position="1182"/>
        <end position="1334"/>
    </location>
</feature>
<feature type="compositionally biased region" description="Basic residues" evidence="6">
    <location>
        <begin position="352"/>
        <end position="364"/>
    </location>
</feature>
<dbReference type="PROSITE" id="PS51194">
    <property type="entry name" value="HELICASE_CTER"/>
    <property type="match status" value="1"/>
</dbReference>
<dbReference type="InterPro" id="IPR014001">
    <property type="entry name" value="Helicase_ATP-bd"/>
</dbReference>
<evidence type="ECO:0000313" key="10">
    <source>
        <dbReference type="Proteomes" id="UP000054477"/>
    </source>
</evidence>
<evidence type="ECO:0008006" key="11">
    <source>
        <dbReference type="Google" id="ProtNLM"/>
    </source>
</evidence>
<feature type="compositionally biased region" description="Polar residues" evidence="6">
    <location>
        <begin position="1622"/>
        <end position="1650"/>
    </location>
</feature>
<dbReference type="GO" id="GO:0005524">
    <property type="term" value="F:ATP binding"/>
    <property type="evidence" value="ECO:0007669"/>
    <property type="project" value="UniProtKB-KW"/>
</dbReference>
<feature type="region of interest" description="Disordered" evidence="6">
    <location>
        <begin position="268"/>
        <end position="309"/>
    </location>
</feature>
<keyword evidence="5" id="KW-0539">Nucleus</keyword>
<keyword evidence="3" id="KW-0378">Hydrolase</keyword>
<evidence type="ECO:0000256" key="6">
    <source>
        <dbReference type="SAM" id="MobiDB-lite"/>
    </source>
</evidence>
<reference evidence="10" key="2">
    <citation type="submission" date="2015-01" db="EMBL/GenBank/DDBJ databases">
        <title>Evolutionary Origins and Diversification of the Mycorrhizal Mutualists.</title>
        <authorList>
            <consortium name="DOE Joint Genome Institute"/>
            <consortium name="Mycorrhizal Genomics Consortium"/>
            <person name="Kohler A."/>
            <person name="Kuo A."/>
            <person name="Nagy L.G."/>
            <person name="Floudas D."/>
            <person name="Copeland A."/>
            <person name="Barry K.W."/>
            <person name="Cichocki N."/>
            <person name="Veneault-Fourrey C."/>
            <person name="LaButti K."/>
            <person name="Lindquist E.A."/>
            <person name="Lipzen A."/>
            <person name="Lundell T."/>
            <person name="Morin E."/>
            <person name="Murat C."/>
            <person name="Riley R."/>
            <person name="Ohm R."/>
            <person name="Sun H."/>
            <person name="Tunlid A."/>
            <person name="Henrissat B."/>
            <person name="Grigoriev I.V."/>
            <person name="Hibbett D.S."/>
            <person name="Martin F."/>
        </authorList>
    </citation>
    <scope>NUCLEOTIDE SEQUENCE [LARGE SCALE GENOMIC DNA]</scope>
    <source>
        <strain evidence="10">LaAM-08-1</strain>
    </source>
</reference>
<dbReference type="Pfam" id="PF00176">
    <property type="entry name" value="SNF2-rel_dom"/>
    <property type="match status" value="1"/>
</dbReference>
<dbReference type="OrthoDB" id="5857104at2759"/>
<dbReference type="Proteomes" id="UP000054477">
    <property type="component" value="Unassembled WGS sequence"/>
</dbReference>
<feature type="compositionally biased region" description="Basic and acidic residues" evidence="6">
    <location>
        <begin position="1447"/>
        <end position="1463"/>
    </location>
</feature>
<dbReference type="SUPFAM" id="SSF54160">
    <property type="entry name" value="Chromo domain-like"/>
    <property type="match status" value="1"/>
</dbReference>
<name>A0A0C9YHJ9_9AGAR</name>
<dbReference type="SMART" id="SM00487">
    <property type="entry name" value="DEXDc"/>
    <property type="match status" value="1"/>
</dbReference>
<reference evidence="9 10" key="1">
    <citation type="submission" date="2014-04" db="EMBL/GenBank/DDBJ databases">
        <authorList>
            <consortium name="DOE Joint Genome Institute"/>
            <person name="Kuo A."/>
            <person name="Kohler A."/>
            <person name="Nagy L.G."/>
            <person name="Floudas D."/>
            <person name="Copeland A."/>
            <person name="Barry K.W."/>
            <person name="Cichocki N."/>
            <person name="Veneault-Fourrey C."/>
            <person name="LaButti K."/>
            <person name="Lindquist E.A."/>
            <person name="Lipzen A."/>
            <person name="Lundell T."/>
            <person name="Morin E."/>
            <person name="Murat C."/>
            <person name="Sun H."/>
            <person name="Tunlid A."/>
            <person name="Henrissat B."/>
            <person name="Grigoriev I.V."/>
            <person name="Hibbett D.S."/>
            <person name="Martin F."/>
            <person name="Nordberg H.P."/>
            <person name="Cantor M.N."/>
            <person name="Hua S.X."/>
        </authorList>
    </citation>
    <scope>NUCLEOTIDE SEQUENCE [LARGE SCALE GENOMIC DNA]</scope>
    <source>
        <strain evidence="9 10">LaAM-08-1</strain>
    </source>
</reference>
<evidence type="ECO:0000256" key="1">
    <source>
        <dbReference type="ARBA" id="ARBA00004123"/>
    </source>
</evidence>
<dbReference type="PANTHER" id="PTHR45623">
    <property type="entry name" value="CHROMODOMAIN-HELICASE-DNA-BINDING PROTEIN 3-RELATED-RELATED"/>
    <property type="match status" value="1"/>
</dbReference>
<dbReference type="InterPro" id="IPR000330">
    <property type="entry name" value="SNF2_N"/>
</dbReference>
<feature type="compositionally biased region" description="Low complexity" evidence="6">
    <location>
        <begin position="1662"/>
        <end position="1678"/>
    </location>
</feature>
<evidence type="ECO:0000256" key="4">
    <source>
        <dbReference type="ARBA" id="ARBA00022840"/>
    </source>
</evidence>
<feature type="region of interest" description="Disordered" evidence="6">
    <location>
        <begin position="703"/>
        <end position="724"/>
    </location>
</feature>
<keyword evidence="2" id="KW-0547">Nucleotide-binding</keyword>
<dbReference type="GO" id="GO:0003677">
    <property type="term" value="F:DNA binding"/>
    <property type="evidence" value="ECO:0007669"/>
    <property type="project" value="TreeGrafter"/>
</dbReference>
<feature type="compositionally biased region" description="Acidic residues" evidence="6">
    <location>
        <begin position="268"/>
        <end position="280"/>
    </location>
</feature>